<gene>
    <name evidence="1" type="ORF">X975_21483</name>
</gene>
<proteinExistence type="predicted"/>
<protein>
    <submittedName>
        <fullName evidence="1">Putative RNA-directed DNA polymerase from transposon X-element</fullName>
    </submittedName>
</protein>
<reference evidence="1 2" key="1">
    <citation type="submission" date="2013-11" db="EMBL/GenBank/DDBJ databases">
        <title>Genome sequencing of Stegodyphus mimosarum.</title>
        <authorList>
            <person name="Bechsgaard J."/>
        </authorList>
    </citation>
    <scope>NUCLEOTIDE SEQUENCE [LARGE SCALE GENOMIC DNA]</scope>
</reference>
<dbReference type="Proteomes" id="UP000054359">
    <property type="component" value="Unassembled WGS sequence"/>
</dbReference>
<dbReference type="STRING" id="407821.A0A087TP15"/>
<organism evidence="1 2">
    <name type="scientific">Stegodyphus mimosarum</name>
    <name type="common">African social velvet spider</name>
    <dbReference type="NCBI Taxonomy" id="407821"/>
    <lineage>
        <taxon>Eukaryota</taxon>
        <taxon>Metazoa</taxon>
        <taxon>Ecdysozoa</taxon>
        <taxon>Arthropoda</taxon>
        <taxon>Chelicerata</taxon>
        <taxon>Arachnida</taxon>
        <taxon>Araneae</taxon>
        <taxon>Araneomorphae</taxon>
        <taxon>Entelegynae</taxon>
        <taxon>Eresoidea</taxon>
        <taxon>Eresidae</taxon>
        <taxon>Stegodyphus</taxon>
    </lineage>
</organism>
<dbReference type="PANTHER" id="PTHR19446">
    <property type="entry name" value="REVERSE TRANSCRIPTASES"/>
    <property type="match status" value="1"/>
</dbReference>
<evidence type="ECO:0000313" key="1">
    <source>
        <dbReference type="EMBL" id="KFM66854.1"/>
    </source>
</evidence>
<sequence>MGDAFTVTSSDVMACKITGLNPIKYVWSMLRRRIAGRSVPPGTLHVDIYYYRNGWYCHKQAINDTTASLLRCYQACISGRGYPKKCFEKQSIDFKSPNTEPYNQDFIVLEVKRALSQTKSSCPGPDGIAYPMLKHLRSKSLAAILFIFNRVWNEQVFPNAWRTASVIPNTEPGKDPTNPSSYRPIALTSCLCKLFEKMVNTRGLLFGDK</sequence>
<name>A0A087TP15_STEMI</name>
<keyword evidence="1" id="KW-0548">Nucleotidyltransferase</keyword>
<keyword evidence="2" id="KW-1185">Reference proteome</keyword>
<evidence type="ECO:0000313" key="2">
    <source>
        <dbReference type="Proteomes" id="UP000054359"/>
    </source>
</evidence>
<dbReference type="OrthoDB" id="6429725at2759"/>
<dbReference type="EMBL" id="KK116109">
    <property type="protein sequence ID" value="KFM66854.1"/>
    <property type="molecule type" value="Genomic_DNA"/>
</dbReference>
<dbReference type="AlphaFoldDB" id="A0A087TP15"/>
<accession>A0A087TP15</accession>
<keyword evidence="1" id="KW-0808">Transferase</keyword>
<dbReference type="GO" id="GO:0003964">
    <property type="term" value="F:RNA-directed DNA polymerase activity"/>
    <property type="evidence" value="ECO:0007669"/>
    <property type="project" value="UniProtKB-KW"/>
</dbReference>
<feature type="non-terminal residue" evidence="1">
    <location>
        <position position="209"/>
    </location>
</feature>
<keyword evidence="1" id="KW-0695">RNA-directed DNA polymerase</keyword>